<keyword evidence="2" id="KW-1185">Reference proteome</keyword>
<evidence type="ECO:0000313" key="1">
    <source>
        <dbReference type="EMBL" id="EAQ31054.1"/>
    </source>
</evidence>
<evidence type="ECO:0000313" key="2">
    <source>
        <dbReference type="Proteomes" id="UP000016543"/>
    </source>
</evidence>
<gene>
    <name evidence="1" type="ORF">OS145_12211</name>
</gene>
<reference evidence="1 2" key="1">
    <citation type="submission" date="2006-01" db="EMBL/GenBank/DDBJ databases">
        <authorList>
            <person name="Brettar I."/>
            <person name="Hofle M."/>
            <person name="Ferriera S."/>
            <person name="Johnson J."/>
            <person name="Kravitz S."/>
            <person name="Halpern A."/>
            <person name="Remington K."/>
            <person name="Beeson K."/>
            <person name="Tran B."/>
            <person name="Rogers Y.-H."/>
            <person name="Friedman R."/>
            <person name="Venter J.C."/>
        </authorList>
    </citation>
    <scope>NUCLEOTIDE SEQUENCE [LARGE SCALE GENOMIC DNA]</scope>
    <source>
        <strain evidence="1 2">OS145</strain>
    </source>
</reference>
<organism evidence="1 2">
    <name type="scientific">Idiomarina baltica OS145</name>
    <dbReference type="NCBI Taxonomy" id="314276"/>
    <lineage>
        <taxon>Bacteria</taxon>
        <taxon>Pseudomonadati</taxon>
        <taxon>Pseudomonadota</taxon>
        <taxon>Gammaproteobacteria</taxon>
        <taxon>Alteromonadales</taxon>
        <taxon>Idiomarinaceae</taxon>
        <taxon>Idiomarina</taxon>
    </lineage>
</organism>
<proteinExistence type="predicted"/>
<dbReference type="Proteomes" id="UP000016543">
    <property type="component" value="Unassembled WGS sequence"/>
</dbReference>
<accession>A0ABP2CN29</accession>
<protein>
    <submittedName>
        <fullName evidence="1">Uncharacterized protein</fullName>
    </submittedName>
</protein>
<sequence length="109" mass="12105">MVGETGFEPATPWTQTKCATKLRYSPFLTSGGDKQCCLTTGANITHKFPVRQTFFGKRRLFGYFCAKLTIIPTISDNEPKIAVNYAAIQSFFNSNFIDKQGSLYACTAN</sequence>
<name>A0ABP2CN29_9GAMM</name>
<dbReference type="EMBL" id="AAMX01000027">
    <property type="protein sequence ID" value="EAQ31054.1"/>
    <property type="molecule type" value="Genomic_DNA"/>
</dbReference>
<comment type="caution">
    <text evidence="1">The sequence shown here is derived from an EMBL/GenBank/DDBJ whole genome shotgun (WGS) entry which is preliminary data.</text>
</comment>